<reference evidence="3 4" key="1">
    <citation type="submission" date="2015-04" db="EMBL/GenBank/DDBJ databases">
        <title>Complete genome sequence of Schizopora paradoxa KUC8140, a cosmopolitan wood degrader in East Asia.</title>
        <authorList>
            <consortium name="DOE Joint Genome Institute"/>
            <person name="Min B."/>
            <person name="Park H."/>
            <person name="Jang Y."/>
            <person name="Kim J.-J."/>
            <person name="Kim K.H."/>
            <person name="Pangilinan J."/>
            <person name="Lipzen A."/>
            <person name="Riley R."/>
            <person name="Grigoriev I.V."/>
            <person name="Spatafora J.W."/>
            <person name="Choi I.-G."/>
        </authorList>
    </citation>
    <scope>NUCLEOTIDE SEQUENCE [LARGE SCALE GENOMIC DNA]</scope>
    <source>
        <strain evidence="3 4">KUC8140</strain>
    </source>
</reference>
<name>A0A0H2S946_9AGAM</name>
<keyword evidence="1" id="KW-0694">RNA-binding</keyword>
<dbReference type="Pfam" id="PF00035">
    <property type="entry name" value="dsrm"/>
    <property type="match status" value="1"/>
</dbReference>
<gene>
    <name evidence="3" type="ORF">SCHPADRAFT_898029</name>
</gene>
<dbReference type="EMBL" id="KQ085882">
    <property type="protein sequence ID" value="KLO20777.1"/>
    <property type="molecule type" value="Genomic_DNA"/>
</dbReference>
<dbReference type="SUPFAM" id="SSF54768">
    <property type="entry name" value="dsRNA-binding domain-like"/>
    <property type="match status" value="1"/>
</dbReference>
<sequence length="85" mass="9487">MAEPQHWRLALNNHLQATQSTHLVSWTNPPSPRSGVWTITLLWNGEPFRTGHGSSKGVAKEHAAKQAIQYLNPTLYAQMVTCYGC</sequence>
<evidence type="ECO:0000256" key="1">
    <source>
        <dbReference type="PROSITE-ProRule" id="PRU00266"/>
    </source>
</evidence>
<organism evidence="3 4">
    <name type="scientific">Schizopora paradoxa</name>
    <dbReference type="NCBI Taxonomy" id="27342"/>
    <lineage>
        <taxon>Eukaryota</taxon>
        <taxon>Fungi</taxon>
        <taxon>Dikarya</taxon>
        <taxon>Basidiomycota</taxon>
        <taxon>Agaricomycotina</taxon>
        <taxon>Agaricomycetes</taxon>
        <taxon>Hymenochaetales</taxon>
        <taxon>Schizoporaceae</taxon>
        <taxon>Schizopora</taxon>
    </lineage>
</organism>
<dbReference type="GO" id="GO:0003723">
    <property type="term" value="F:RNA binding"/>
    <property type="evidence" value="ECO:0007669"/>
    <property type="project" value="UniProtKB-UniRule"/>
</dbReference>
<dbReference type="Proteomes" id="UP000053477">
    <property type="component" value="Unassembled WGS sequence"/>
</dbReference>
<evidence type="ECO:0000259" key="2">
    <source>
        <dbReference type="PROSITE" id="PS50137"/>
    </source>
</evidence>
<keyword evidence="4" id="KW-1185">Reference proteome</keyword>
<evidence type="ECO:0000313" key="4">
    <source>
        <dbReference type="Proteomes" id="UP000053477"/>
    </source>
</evidence>
<accession>A0A0H2S946</accession>
<dbReference type="AlphaFoldDB" id="A0A0H2S946"/>
<proteinExistence type="predicted"/>
<protein>
    <recommendedName>
        <fullName evidence="2">DRBM domain-containing protein</fullName>
    </recommendedName>
</protein>
<dbReference type="InParanoid" id="A0A0H2S946"/>
<feature type="domain" description="DRBM" evidence="2">
    <location>
        <begin position="44"/>
        <end position="73"/>
    </location>
</feature>
<dbReference type="InterPro" id="IPR014720">
    <property type="entry name" value="dsRBD_dom"/>
</dbReference>
<evidence type="ECO:0000313" key="3">
    <source>
        <dbReference type="EMBL" id="KLO20777.1"/>
    </source>
</evidence>
<dbReference type="Gene3D" id="3.30.160.20">
    <property type="match status" value="1"/>
</dbReference>
<dbReference type="OrthoDB" id="112668at2759"/>
<dbReference type="PROSITE" id="PS50137">
    <property type="entry name" value="DS_RBD"/>
    <property type="match status" value="1"/>
</dbReference>